<dbReference type="SUPFAM" id="SSF89963">
    <property type="entry name" value="YajQ-like"/>
    <property type="match status" value="2"/>
</dbReference>
<dbReference type="InterPro" id="IPR036183">
    <property type="entry name" value="YajQ-like_sf"/>
</dbReference>
<gene>
    <name evidence="4" type="ORF">BCY86_05780</name>
</gene>
<dbReference type="PANTHER" id="PTHR30476">
    <property type="entry name" value="UPF0234 PROTEIN YAJQ"/>
    <property type="match status" value="1"/>
</dbReference>
<dbReference type="Proteomes" id="UP000185544">
    <property type="component" value="Chromosome"/>
</dbReference>
<keyword evidence="1 3" id="KW-0547">Nucleotide-binding</keyword>
<dbReference type="InterPro" id="IPR035570">
    <property type="entry name" value="UPF0234_N"/>
</dbReference>
<evidence type="ECO:0000256" key="2">
    <source>
        <dbReference type="ARBA" id="ARBA00093450"/>
    </source>
</evidence>
<dbReference type="Gene3D" id="3.30.70.860">
    <property type="match status" value="1"/>
</dbReference>
<dbReference type="Gene3D" id="3.30.70.990">
    <property type="entry name" value="YajQ-like, domain 2"/>
    <property type="match status" value="1"/>
</dbReference>
<evidence type="ECO:0000313" key="5">
    <source>
        <dbReference type="Proteomes" id="UP000185544"/>
    </source>
</evidence>
<dbReference type="EMBL" id="CP016908">
    <property type="protein sequence ID" value="APS00247.1"/>
    <property type="molecule type" value="Genomic_DNA"/>
</dbReference>
<name>A0A1L6MXM4_9BACT</name>
<dbReference type="OrthoDB" id="9801447at2"/>
<dbReference type="KEGG" id="pabo:BCY86_05780"/>
<evidence type="ECO:0000313" key="4">
    <source>
        <dbReference type="EMBL" id="APS00247.1"/>
    </source>
</evidence>
<proteinExistence type="inferred from homology"/>
<dbReference type="InterPro" id="IPR007551">
    <property type="entry name" value="YajQ/Smlt4090-like"/>
</dbReference>
<comment type="function">
    <text evidence="3">Nucleotide-binding protein.</text>
</comment>
<dbReference type="GO" id="GO:0005829">
    <property type="term" value="C:cytosol"/>
    <property type="evidence" value="ECO:0007669"/>
    <property type="project" value="TreeGrafter"/>
</dbReference>
<dbReference type="AlphaFoldDB" id="A0A1L6MXM4"/>
<dbReference type="Pfam" id="PF04461">
    <property type="entry name" value="YajQ"/>
    <property type="match status" value="1"/>
</dbReference>
<protein>
    <recommendedName>
        <fullName evidence="3">Nucleotide-binding protein BCY86_05780</fullName>
    </recommendedName>
</protein>
<comment type="similarity">
    <text evidence="2 3">Belongs to the YajQ family.</text>
</comment>
<dbReference type="InterPro" id="IPR035571">
    <property type="entry name" value="UPF0234-like_C"/>
</dbReference>
<dbReference type="STRING" id="1882918.BCY86_05780"/>
<dbReference type="HAMAP" id="MF_00632">
    <property type="entry name" value="UPF0234"/>
    <property type="match status" value="1"/>
</dbReference>
<evidence type="ECO:0000256" key="3">
    <source>
        <dbReference type="HAMAP-Rule" id="MF_00632"/>
    </source>
</evidence>
<sequence length="142" mass="16402">MPSFDTVSKIQWNEVDNTLQQAQKEIAQRFDFKNTETSLEKKEELIVLSSATEERCRAVFQVLQEKLTKRKVSLKFLYPQKPEPAGKCGTRMSIKIKERIDGKKGKTLVHTIKESRREVQAYIQKSQVCVTGKNKDDLQTII</sequence>
<organism evidence="4 5">
    <name type="scientific">Pajaroellobacter abortibovis</name>
    <dbReference type="NCBI Taxonomy" id="1882918"/>
    <lineage>
        <taxon>Bacteria</taxon>
        <taxon>Pseudomonadati</taxon>
        <taxon>Myxococcota</taxon>
        <taxon>Polyangia</taxon>
        <taxon>Polyangiales</taxon>
        <taxon>Polyangiaceae</taxon>
    </lineage>
</organism>
<dbReference type="RefSeq" id="WP_075276911.1">
    <property type="nucleotide sequence ID" value="NZ_CP016908.1"/>
</dbReference>
<reference evidence="4 5" key="1">
    <citation type="submission" date="2016-08" db="EMBL/GenBank/DDBJ databases">
        <title>Identification and validation of antigenic proteins from Pajaroellobacter abortibovis using de-novo genome sequence assembly and reverse vaccinology.</title>
        <authorList>
            <person name="Welly B.T."/>
            <person name="Miller M.R."/>
            <person name="Stott J.L."/>
            <person name="Blanchard M.T."/>
            <person name="Islas-Trejo A.D."/>
            <person name="O'Rourke S.M."/>
            <person name="Young A.E."/>
            <person name="Medrano J.F."/>
            <person name="Van Eenennaam A.L."/>
        </authorList>
    </citation>
    <scope>NUCLEOTIDE SEQUENCE [LARGE SCALE GENOMIC DNA]</scope>
    <source>
        <strain evidence="4 5">BTF92-0548A/99-0131</strain>
    </source>
</reference>
<evidence type="ECO:0000256" key="1">
    <source>
        <dbReference type="ARBA" id="ARBA00022741"/>
    </source>
</evidence>
<keyword evidence="5" id="KW-1185">Reference proteome</keyword>
<dbReference type="GO" id="GO:0000166">
    <property type="term" value="F:nucleotide binding"/>
    <property type="evidence" value="ECO:0007669"/>
    <property type="project" value="UniProtKB-UniRule"/>
</dbReference>
<dbReference type="PANTHER" id="PTHR30476:SF0">
    <property type="entry name" value="UPF0234 PROTEIN YAJQ"/>
    <property type="match status" value="1"/>
</dbReference>
<accession>A0A1L6MXM4</accession>